<evidence type="ECO:0000313" key="1">
    <source>
        <dbReference type="EMBL" id="CUX32732.1"/>
    </source>
</evidence>
<dbReference type="Proteomes" id="UP000191897">
    <property type="component" value="Unassembled WGS sequence"/>
</dbReference>
<protein>
    <submittedName>
        <fullName evidence="1">Uncharacterized protein</fullName>
    </submittedName>
</protein>
<proteinExistence type="predicted"/>
<organism evidence="1 2">
    <name type="scientific">Agrobacterium tumefaciens str. Kerr 14</name>
    <dbReference type="NCBI Taxonomy" id="1183424"/>
    <lineage>
        <taxon>Bacteria</taxon>
        <taxon>Pseudomonadati</taxon>
        <taxon>Pseudomonadota</taxon>
        <taxon>Alphaproteobacteria</taxon>
        <taxon>Hyphomicrobiales</taxon>
        <taxon>Rhizobiaceae</taxon>
        <taxon>Rhizobium/Agrobacterium group</taxon>
        <taxon>Agrobacterium</taxon>
        <taxon>Agrobacterium tumefaciens complex</taxon>
    </lineage>
</organism>
<dbReference type="AlphaFoldDB" id="A0A1S7Q7S6"/>
<accession>A0A1S7Q7S6</accession>
<name>A0A1S7Q7S6_AGRTU</name>
<evidence type="ECO:0000313" key="2">
    <source>
        <dbReference type="Proteomes" id="UP000191897"/>
    </source>
</evidence>
<dbReference type="EMBL" id="FBWC01000015">
    <property type="protein sequence ID" value="CUX32732.1"/>
    <property type="molecule type" value="Genomic_DNA"/>
</dbReference>
<sequence>MSMLPMGTAQASSCVGNFITITLRIGQPTDWFSHDPKIQKDSYKGIVRRFRLRMPFLHLFRR</sequence>
<reference evidence="1 2" key="1">
    <citation type="submission" date="2016-01" db="EMBL/GenBank/DDBJ databases">
        <authorList>
            <person name="Oliw E.H."/>
        </authorList>
    </citation>
    <scope>NUCLEOTIDE SEQUENCE [LARGE SCALE GENOMIC DNA]</scope>
    <source>
        <strain evidence="1 2">Kerr 14</strain>
    </source>
</reference>
<gene>
    <name evidence="1" type="ORF">AGR4C_Cc60004</name>
</gene>